<dbReference type="EMBL" id="CP062310">
    <property type="protein sequence ID" value="QOJ78595.1"/>
    <property type="molecule type" value="Genomic_DNA"/>
</dbReference>
<dbReference type="InParanoid" id="A0A7L9FIJ4"/>
<evidence type="ECO:0000313" key="1">
    <source>
        <dbReference type="EMBL" id="QOJ78595.1"/>
    </source>
</evidence>
<evidence type="ECO:0000313" key="2">
    <source>
        <dbReference type="Proteomes" id="UP000594121"/>
    </source>
</evidence>
<dbReference type="Proteomes" id="UP000594121">
    <property type="component" value="Chromosome"/>
</dbReference>
<dbReference type="AlphaFoldDB" id="A0A7L9FIJ4"/>
<organism evidence="1 2">
    <name type="scientific">Infirmifilum lucidum</name>
    <dbReference type="NCBI Taxonomy" id="2776706"/>
    <lineage>
        <taxon>Archaea</taxon>
        <taxon>Thermoproteota</taxon>
        <taxon>Thermoprotei</taxon>
        <taxon>Thermofilales</taxon>
        <taxon>Thermofilaceae</taxon>
        <taxon>Infirmifilum</taxon>
    </lineage>
</organism>
<gene>
    <name evidence="1" type="ORF">IG193_07505</name>
</gene>
<dbReference type="RefSeq" id="WP_192818567.1">
    <property type="nucleotide sequence ID" value="NZ_CP062310.1"/>
</dbReference>
<keyword evidence="2" id="KW-1185">Reference proteome</keyword>
<dbReference type="KEGG" id="thel:IG193_07505"/>
<protein>
    <recommendedName>
        <fullName evidence="3">MoaB/Mog domain-containing protein</fullName>
    </recommendedName>
</protein>
<evidence type="ECO:0008006" key="3">
    <source>
        <dbReference type="Google" id="ProtNLM"/>
    </source>
</evidence>
<dbReference type="Gene3D" id="3.40.980.10">
    <property type="entry name" value="MoaB/Mog-like domain"/>
    <property type="match status" value="1"/>
</dbReference>
<proteinExistence type="predicted"/>
<name>A0A7L9FIJ4_9CREN</name>
<sequence>MRVGLVLLDTVTNPGPTRRWLTGYLRAIGVEVNHYLLKNEDLGMLSRLLSENDALIVIGGAGNKEVVKKIAEALGLGVEVNSEALEALRLYYSDRINVPPDLEDKALMPEFSYVIPNERGPTPGFVAFSLSDDSFIAATPPKFEEAVECFETGIQDFFREKTGKKYSATFVLYLDASVEEAEHVVNTLSGQAEGAFIRLDARFMGTRGVPLVFTVYASTPEELSEKMDELESRSRELVRSLGKSLLEKEPGAWEEEL</sequence>
<reference evidence="1 2" key="1">
    <citation type="submission" date="2020-10" db="EMBL/GenBank/DDBJ databases">
        <title>Thermofilum lucidum 3507LT sp. nov. a novel member of Thermofilaceae family isolated from Chile hot spring, and proposal of description order Thermofilales.</title>
        <authorList>
            <person name="Zayulina K.S."/>
            <person name="Elcheninov A.G."/>
            <person name="Toshchakov S.V."/>
            <person name="Kublanov I.V."/>
        </authorList>
    </citation>
    <scope>NUCLEOTIDE SEQUENCE [LARGE SCALE GENOMIC DNA]</scope>
    <source>
        <strain evidence="1 2">3507LT</strain>
    </source>
</reference>
<dbReference type="SUPFAM" id="SSF53218">
    <property type="entry name" value="Molybdenum cofactor biosynthesis proteins"/>
    <property type="match status" value="1"/>
</dbReference>
<accession>A0A7L9FIJ4</accession>
<dbReference type="InterPro" id="IPR036425">
    <property type="entry name" value="MoaB/Mog-like_dom_sf"/>
</dbReference>
<dbReference type="GeneID" id="59149731"/>